<dbReference type="GO" id="GO:0008270">
    <property type="term" value="F:zinc ion binding"/>
    <property type="evidence" value="ECO:0007669"/>
    <property type="project" value="UniProtKB-KW"/>
</dbReference>
<dbReference type="Pfam" id="PF02892">
    <property type="entry name" value="zf-BED"/>
    <property type="match status" value="1"/>
</dbReference>
<evidence type="ECO:0000259" key="7">
    <source>
        <dbReference type="Pfam" id="PF02892"/>
    </source>
</evidence>
<dbReference type="PANTHER" id="PTHR46481:SF9">
    <property type="entry name" value="ZINC FINGER BED DOMAIN-CONTAINING PROTEIN 1-LIKE"/>
    <property type="match status" value="1"/>
</dbReference>
<protein>
    <submittedName>
        <fullName evidence="8">Zinc finger BED domain-containing 1-like</fullName>
    </submittedName>
</protein>
<keyword evidence="2" id="KW-0863">Zinc-finger</keyword>
<organism evidence="8 9">
    <name type="scientific">Paramuricea clavata</name>
    <name type="common">Red gorgonian</name>
    <name type="synonym">Violescent sea-whip</name>
    <dbReference type="NCBI Taxonomy" id="317549"/>
    <lineage>
        <taxon>Eukaryota</taxon>
        <taxon>Metazoa</taxon>
        <taxon>Cnidaria</taxon>
        <taxon>Anthozoa</taxon>
        <taxon>Octocorallia</taxon>
        <taxon>Malacalcyonacea</taxon>
        <taxon>Plexauridae</taxon>
        <taxon>Paramuricea</taxon>
    </lineage>
</organism>
<keyword evidence="5" id="KW-0804">Transcription</keyword>
<comment type="caution">
    <text evidence="8">The sequence shown here is derived from an EMBL/GenBank/DDBJ whole genome shotgun (WGS) entry which is preliminary data.</text>
</comment>
<evidence type="ECO:0000256" key="4">
    <source>
        <dbReference type="ARBA" id="ARBA00023015"/>
    </source>
</evidence>
<gene>
    <name evidence="8" type="ORF">PACLA_8A085584</name>
</gene>
<keyword evidence="3" id="KW-0862">Zinc</keyword>
<keyword evidence="9" id="KW-1185">Reference proteome</keyword>
<name>A0A7D9LUV7_PARCT</name>
<dbReference type="EMBL" id="CACRXK020024689">
    <property type="protein sequence ID" value="CAB4038869.1"/>
    <property type="molecule type" value="Genomic_DNA"/>
</dbReference>
<dbReference type="InterPro" id="IPR003656">
    <property type="entry name" value="Znf_BED"/>
</dbReference>
<dbReference type="GO" id="GO:0003677">
    <property type="term" value="F:DNA binding"/>
    <property type="evidence" value="ECO:0007669"/>
    <property type="project" value="InterPro"/>
</dbReference>
<keyword evidence="1" id="KW-0479">Metal-binding</keyword>
<evidence type="ECO:0000313" key="9">
    <source>
        <dbReference type="Proteomes" id="UP001152795"/>
    </source>
</evidence>
<dbReference type="InterPro" id="IPR052035">
    <property type="entry name" value="ZnF_BED_domain_contain"/>
</dbReference>
<feature type="region of interest" description="Disordered" evidence="6">
    <location>
        <begin position="1"/>
        <end position="45"/>
    </location>
</feature>
<keyword evidence="4" id="KW-0805">Transcription regulation</keyword>
<dbReference type="Proteomes" id="UP001152795">
    <property type="component" value="Unassembled WGS sequence"/>
</dbReference>
<evidence type="ECO:0000256" key="2">
    <source>
        <dbReference type="ARBA" id="ARBA00022771"/>
    </source>
</evidence>
<proteinExistence type="predicted"/>
<dbReference type="InterPro" id="IPR012337">
    <property type="entry name" value="RNaseH-like_sf"/>
</dbReference>
<dbReference type="OrthoDB" id="1607513at2759"/>
<evidence type="ECO:0000256" key="1">
    <source>
        <dbReference type="ARBA" id="ARBA00022723"/>
    </source>
</evidence>
<evidence type="ECO:0000256" key="5">
    <source>
        <dbReference type="ARBA" id="ARBA00023163"/>
    </source>
</evidence>
<dbReference type="AlphaFoldDB" id="A0A7D9LUV7"/>
<feature type="non-terminal residue" evidence="8">
    <location>
        <position position="334"/>
    </location>
</feature>
<dbReference type="PANTHER" id="PTHR46481">
    <property type="entry name" value="ZINC FINGER BED DOMAIN-CONTAINING PROTEIN 4"/>
    <property type="match status" value="1"/>
</dbReference>
<feature type="domain" description="BED-type" evidence="7">
    <location>
        <begin position="50"/>
        <end position="81"/>
    </location>
</feature>
<evidence type="ECO:0000256" key="6">
    <source>
        <dbReference type="SAM" id="MobiDB-lite"/>
    </source>
</evidence>
<reference evidence="8" key="1">
    <citation type="submission" date="2020-04" db="EMBL/GenBank/DDBJ databases">
        <authorList>
            <person name="Alioto T."/>
            <person name="Alioto T."/>
            <person name="Gomez Garrido J."/>
        </authorList>
    </citation>
    <scope>NUCLEOTIDE SEQUENCE</scope>
    <source>
        <strain evidence="8">A484AB</strain>
    </source>
</reference>
<dbReference type="SUPFAM" id="SSF53098">
    <property type="entry name" value="Ribonuclease H-like"/>
    <property type="match status" value="1"/>
</dbReference>
<accession>A0A7D9LUV7</accession>
<evidence type="ECO:0000256" key="3">
    <source>
        <dbReference type="ARBA" id="ARBA00022833"/>
    </source>
</evidence>
<sequence>VATKAVQHTKQAEETSTFSDDDSNSDPKASESSKKAQKSIGYAEDEEEVRDSAVCQVCSQAIKKRMSNTSNLLRHLPKKHPVQYATINPKKSNTGSCVSGEKTSTRFSAFTECLGATIPSSQQDHERIRDGSMNDMLLHWKLDELNQVAITTDNGANIKKACRDNNWLNVPCFGHNLHLAITNTLSKKTRVSHALGICKKVVAAFGTSWKRRRNLEAAQVQEEPGKKVKKLALECPTQWGSTLHMISCVLANKKAIRRVLGNDKDTSHLVPSWQDLESRYVAEDLKVLMDVTSFIDPRYITDFLTTTDEAEQSELNVVQERLLEQAVFFNTKKR</sequence>
<evidence type="ECO:0000313" key="8">
    <source>
        <dbReference type="EMBL" id="CAB4038869.1"/>
    </source>
</evidence>